<evidence type="ECO:0000259" key="2">
    <source>
        <dbReference type="PROSITE" id="PS50179"/>
    </source>
</evidence>
<dbReference type="GO" id="GO:0043130">
    <property type="term" value="F:ubiquitin binding"/>
    <property type="evidence" value="ECO:0007669"/>
    <property type="project" value="InterPro"/>
</dbReference>
<evidence type="ECO:0000259" key="3">
    <source>
        <dbReference type="PROSITE" id="PS50942"/>
    </source>
</evidence>
<evidence type="ECO:0008006" key="6">
    <source>
        <dbReference type="Google" id="ProtNLM"/>
    </source>
</evidence>
<dbReference type="OrthoDB" id="4033880at2759"/>
<sequence length="423" mass="46577">MSLEDTLSNLTIYDAKKYFRKAQNVVFNYTEMEGKVREATNNEPWGASSTLMEQIAQGTYNIREREEILSMIFRRFTEKTGSEWRQIYKALQLLDYLIKHGSEKFIDDVRSSVAVLKLLQTFHYIDAEGRDQGINVRNRVTTLIELLRDDNSIRQERKKARETAKKYKGVAGGSAAMGANPRAGFNASGSQGISVSADFDSDEDEDADWRSTGQSSSGHFRDQSSEPVTGDNSEPALFGDENADSGFRDSTSRSSNLAVNNGDDDDDDDEFAEFQVAVPVVSQNKPQQQQPTSLFDLDMQGSTIPTTPATNVNNYNPANGVIPAIAAEPKKSDPFSSLFASAKTTSSSEVKVSQPRIAKDIKTQQTNGNKNDEEDDDFFGDLVSSAGPQSKTTSPPPSSSANNNVTQNTQSQTQSNEIDLLDF</sequence>
<dbReference type="GO" id="GO:0032266">
    <property type="term" value="F:phosphatidylinositol-3-phosphate binding"/>
    <property type="evidence" value="ECO:0007669"/>
    <property type="project" value="EnsemblFungi"/>
</dbReference>
<dbReference type="eggNOG" id="KOG2056">
    <property type="taxonomic scope" value="Eukaryota"/>
</dbReference>
<reference key="2">
    <citation type="submission" date="2011-08" db="EMBL/GenBank/DDBJ databases">
        <title>Genome sequence of Naumovozyma castellii.</title>
        <authorList>
            <person name="Gordon J.L."/>
            <person name="Armisen D."/>
            <person name="Proux-Wera E."/>
            <person name="OhEigeartaigh S.S."/>
            <person name="Byrne K.P."/>
            <person name="Wolfe K.H."/>
        </authorList>
    </citation>
    <scope>NUCLEOTIDE SEQUENCE</scope>
    <source>
        <strain>Type strain:CBS 4309</strain>
    </source>
</reference>
<dbReference type="GO" id="GO:0005768">
    <property type="term" value="C:endosome"/>
    <property type="evidence" value="ECO:0007669"/>
    <property type="project" value="EnsemblFungi"/>
</dbReference>
<dbReference type="Gene3D" id="1.25.40.90">
    <property type="match status" value="1"/>
</dbReference>
<dbReference type="HOGENOM" id="CLU_040577_1_0_1"/>
<dbReference type="InParanoid" id="G0V6T3"/>
<organism evidence="4 5">
    <name type="scientific">Naumovozyma castellii</name>
    <name type="common">Yeast</name>
    <name type="synonym">Saccharomyces castellii</name>
    <dbReference type="NCBI Taxonomy" id="27288"/>
    <lineage>
        <taxon>Eukaryota</taxon>
        <taxon>Fungi</taxon>
        <taxon>Dikarya</taxon>
        <taxon>Ascomycota</taxon>
        <taxon>Saccharomycotina</taxon>
        <taxon>Saccharomycetes</taxon>
        <taxon>Saccharomycetales</taxon>
        <taxon>Saccharomycetaceae</taxon>
        <taxon>Naumovozyma</taxon>
    </lineage>
</organism>
<feature type="domain" description="VHS" evidence="2">
    <location>
        <begin position="35"/>
        <end position="145"/>
    </location>
</feature>
<dbReference type="GO" id="GO:0006897">
    <property type="term" value="P:endocytosis"/>
    <property type="evidence" value="ECO:0007669"/>
    <property type="project" value="TreeGrafter"/>
</dbReference>
<dbReference type="Proteomes" id="UP000001640">
    <property type="component" value="Chromosome 1"/>
</dbReference>
<dbReference type="EMBL" id="HE576752">
    <property type="protein sequence ID" value="CCC67179.1"/>
    <property type="molecule type" value="Genomic_DNA"/>
</dbReference>
<feature type="region of interest" description="Disordered" evidence="1">
    <location>
        <begin position="332"/>
        <end position="423"/>
    </location>
</feature>
<dbReference type="FunFam" id="1.25.40.90:FF:000006">
    <property type="entry name" value="Clathrin interactor 1"/>
    <property type="match status" value="1"/>
</dbReference>
<dbReference type="PROSITE" id="PS50942">
    <property type="entry name" value="ENTH"/>
    <property type="match status" value="1"/>
</dbReference>
<feature type="region of interest" description="Disordered" evidence="1">
    <location>
        <begin position="156"/>
        <end position="271"/>
    </location>
</feature>
<dbReference type="RefSeq" id="XP_003673562.1">
    <property type="nucleotide sequence ID" value="XM_003673514.1"/>
</dbReference>
<dbReference type="GO" id="GO:0030125">
    <property type="term" value="C:clathrin vesicle coat"/>
    <property type="evidence" value="ECO:0007669"/>
    <property type="project" value="EnsemblFungi"/>
</dbReference>
<keyword evidence="5" id="KW-1185">Reference proteome</keyword>
<dbReference type="CDD" id="cd16992">
    <property type="entry name" value="ENTH_Ent3"/>
    <property type="match status" value="1"/>
</dbReference>
<gene>
    <name evidence="4" type="primary">NCAS0A06210</name>
    <name evidence="4" type="ordered locus">NCAS_0A06210</name>
</gene>
<dbReference type="InterPro" id="IPR013809">
    <property type="entry name" value="ENTH"/>
</dbReference>
<dbReference type="GO" id="GO:0080025">
    <property type="term" value="F:phosphatidylinositol-3,5-bisphosphate binding"/>
    <property type="evidence" value="ECO:0007669"/>
    <property type="project" value="EnsemblFungi"/>
</dbReference>
<dbReference type="PANTHER" id="PTHR12276:SF45">
    <property type="entry name" value="CLATHRIN INTERACTOR 1"/>
    <property type="match status" value="1"/>
</dbReference>
<accession>G0V6T3</accession>
<dbReference type="KEGG" id="ncs:NCAS_0A06210"/>
<dbReference type="GO" id="GO:0005886">
    <property type="term" value="C:plasma membrane"/>
    <property type="evidence" value="ECO:0007669"/>
    <property type="project" value="TreeGrafter"/>
</dbReference>
<feature type="compositionally biased region" description="Acidic residues" evidence="1">
    <location>
        <begin position="262"/>
        <end position="271"/>
    </location>
</feature>
<evidence type="ECO:0000313" key="5">
    <source>
        <dbReference type="Proteomes" id="UP000001640"/>
    </source>
</evidence>
<dbReference type="GO" id="GO:0030036">
    <property type="term" value="P:actin cytoskeleton organization"/>
    <property type="evidence" value="ECO:0007669"/>
    <property type="project" value="EnsemblFungi"/>
</dbReference>
<dbReference type="PROSITE" id="PS50179">
    <property type="entry name" value="VHS"/>
    <property type="match status" value="1"/>
</dbReference>
<dbReference type="GO" id="GO:0006895">
    <property type="term" value="P:Golgi to endosome transport"/>
    <property type="evidence" value="ECO:0007669"/>
    <property type="project" value="EnsemblFungi"/>
</dbReference>
<dbReference type="OMA" id="QGTYNFR"/>
<dbReference type="SMART" id="SM00273">
    <property type="entry name" value="ENTH"/>
    <property type="match status" value="1"/>
</dbReference>
<reference evidence="4 5" key="1">
    <citation type="journal article" date="2011" name="Proc. Natl. Acad. Sci. U.S.A.">
        <title>Evolutionary erosion of yeast sex chromosomes by mating-type switching accidents.</title>
        <authorList>
            <person name="Gordon J.L."/>
            <person name="Armisen D."/>
            <person name="Proux-Wera E."/>
            <person name="Oheigeartaigh S.S."/>
            <person name="Byrne K.P."/>
            <person name="Wolfe K.H."/>
        </authorList>
    </citation>
    <scope>NUCLEOTIDE SEQUENCE [LARGE SCALE GENOMIC DNA]</scope>
    <source>
        <strain evidence="5">ATCC 76901 / BCRC 22586 / CBS 4309 / NBRC 1992 / NRRL Y-12630</strain>
    </source>
</reference>
<dbReference type="SUPFAM" id="SSF48464">
    <property type="entry name" value="ENTH/VHS domain"/>
    <property type="match status" value="1"/>
</dbReference>
<dbReference type="InterPro" id="IPR008942">
    <property type="entry name" value="ENTH_VHS"/>
</dbReference>
<dbReference type="GO" id="GO:0034498">
    <property type="term" value="P:early endosome to Golgi transport"/>
    <property type="evidence" value="ECO:0007669"/>
    <property type="project" value="EnsemblFungi"/>
</dbReference>
<dbReference type="PANTHER" id="PTHR12276">
    <property type="entry name" value="EPSIN/ENT-RELATED"/>
    <property type="match status" value="1"/>
</dbReference>
<evidence type="ECO:0000313" key="4">
    <source>
        <dbReference type="EMBL" id="CCC67179.1"/>
    </source>
</evidence>
<dbReference type="InterPro" id="IPR002014">
    <property type="entry name" value="VHS_dom"/>
</dbReference>
<dbReference type="GO" id="GO:0030276">
    <property type="term" value="F:clathrin binding"/>
    <property type="evidence" value="ECO:0007669"/>
    <property type="project" value="EnsemblFungi"/>
</dbReference>
<dbReference type="AlphaFoldDB" id="G0V6T3"/>
<dbReference type="STRING" id="1064592.G0V6T3"/>
<proteinExistence type="predicted"/>
<feature type="compositionally biased region" description="Low complexity" evidence="1">
    <location>
        <begin position="399"/>
        <end position="416"/>
    </location>
</feature>
<dbReference type="GeneID" id="96900660"/>
<feature type="compositionally biased region" description="Polar residues" evidence="1">
    <location>
        <begin position="334"/>
        <end position="351"/>
    </location>
</feature>
<dbReference type="GO" id="GO:0005829">
    <property type="term" value="C:cytosol"/>
    <property type="evidence" value="ECO:0007669"/>
    <property type="project" value="GOC"/>
</dbReference>
<dbReference type="GO" id="GO:0032511">
    <property type="term" value="P:late endosome to vacuole transport via multivesicular body sorting pathway"/>
    <property type="evidence" value="ECO:0007669"/>
    <property type="project" value="EnsemblFungi"/>
</dbReference>
<name>G0V6T3_NAUCA</name>
<evidence type="ECO:0000256" key="1">
    <source>
        <dbReference type="SAM" id="MobiDB-lite"/>
    </source>
</evidence>
<feature type="domain" description="ENTH" evidence="3">
    <location>
        <begin position="24"/>
        <end position="157"/>
    </location>
</feature>
<dbReference type="FunCoup" id="G0V6T3">
    <property type="interactions" value="170"/>
</dbReference>
<feature type="compositionally biased region" description="Basic and acidic residues" evidence="1">
    <location>
        <begin position="156"/>
        <end position="165"/>
    </location>
</feature>
<protein>
    <recommendedName>
        <fullName evidence="6">ENTH domain-containing protein</fullName>
    </recommendedName>
</protein>
<dbReference type="Pfam" id="PF01417">
    <property type="entry name" value="ENTH"/>
    <property type="match status" value="1"/>
</dbReference>